<sequence>MLTSKLWNSYKQLGLGNLRYTLVPPFAAAFYSSLVFQSTDQFTIQLQKCGYWEVEIFLEELKQNIRFMLQHA</sequence>
<reference evidence="1 2" key="1">
    <citation type="submission" date="2015-04" db="EMBL/GenBank/DDBJ databases">
        <authorList>
            <person name="Syromyatnikov M.Y."/>
            <person name="Popov V.N."/>
        </authorList>
    </citation>
    <scope>NUCLEOTIDE SEQUENCE [LARGE SCALE GENOMIC DNA]</scope>
</reference>
<gene>
    <name evidence="1" type="ORF">CLUMA_CG007426</name>
</gene>
<protein>
    <submittedName>
        <fullName evidence="1">CLUMA_CG007426, isoform A</fullName>
    </submittedName>
</protein>
<keyword evidence="2" id="KW-1185">Reference proteome</keyword>
<evidence type="ECO:0000313" key="2">
    <source>
        <dbReference type="Proteomes" id="UP000183832"/>
    </source>
</evidence>
<dbReference type="AlphaFoldDB" id="A0A1J1I118"/>
<dbReference type="EMBL" id="CVRI01000038">
    <property type="protein sequence ID" value="CRK93899.1"/>
    <property type="molecule type" value="Genomic_DNA"/>
</dbReference>
<dbReference type="Proteomes" id="UP000183832">
    <property type="component" value="Unassembled WGS sequence"/>
</dbReference>
<evidence type="ECO:0000313" key="1">
    <source>
        <dbReference type="EMBL" id="CRK93899.1"/>
    </source>
</evidence>
<proteinExistence type="predicted"/>
<name>A0A1J1I118_9DIPT</name>
<organism evidence="1 2">
    <name type="scientific">Clunio marinus</name>
    <dbReference type="NCBI Taxonomy" id="568069"/>
    <lineage>
        <taxon>Eukaryota</taxon>
        <taxon>Metazoa</taxon>
        <taxon>Ecdysozoa</taxon>
        <taxon>Arthropoda</taxon>
        <taxon>Hexapoda</taxon>
        <taxon>Insecta</taxon>
        <taxon>Pterygota</taxon>
        <taxon>Neoptera</taxon>
        <taxon>Endopterygota</taxon>
        <taxon>Diptera</taxon>
        <taxon>Nematocera</taxon>
        <taxon>Chironomoidea</taxon>
        <taxon>Chironomidae</taxon>
        <taxon>Clunio</taxon>
    </lineage>
</organism>
<accession>A0A1J1I118</accession>